<dbReference type="Proteomes" id="UP000799755">
    <property type="component" value="Unassembled WGS sequence"/>
</dbReference>
<comment type="caution">
    <text evidence="1">The sequence shown here is derived from an EMBL/GenBank/DDBJ whole genome shotgun (WGS) entry which is preliminary data.</text>
</comment>
<evidence type="ECO:0000313" key="2">
    <source>
        <dbReference type="Proteomes" id="UP000799755"/>
    </source>
</evidence>
<sequence length="137" mass="14831">MNRIGPPSSTLYLANDDGANERPLFAKPETTPFGRSRTISPSSVPTESGLPLPQHAAETATQTYSASALGWLTLTLTYVSSADSFKSNVWIKDLARQYLAKVFGCSRCPSASLPTVSVKEFELHVLPSHRAEGFLCL</sequence>
<reference evidence="1" key="1">
    <citation type="journal article" date="2020" name="Stud. Mycol.">
        <title>101 Dothideomycetes genomes: a test case for predicting lifestyles and emergence of pathogens.</title>
        <authorList>
            <person name="Haridas S."/>
            <person name="Albert R."/>
            <person name="Binder M."/>
            <person name="Bloem J."/>
            <person name="Labutti K."/>
            <person name="Salamov A."/>
            <person name="Andreopoulos B."/>
            <person name="Baker S."/>
            <person name="Barry K."/>
            <person name="Bills G."/>
            <person name="Bluhm B."/>
            <person name="Cannon C."/>
            <person name="Castanera R."/>
            <person name="Culley D."/>
            <person name="Daum C."/>
            <person name="Ezra D."/>
            <person name="Gonzalez J."/>
            <person name="Henrissat B."/>
            <person name="Kuo A."/>
            <person name="Liang C."/>
            <person name="Lipzen A."/>
            <person name="Lutzoni F."/>
            <person name="Magnuson J."/>
            <person name="Mondo S."/>
            <person name="Nolan M."/>
            <person name="Ohm R."/>
            <person name="Pangilinan J."/>
            <person name="Park H.-J."/>
            <person name="Ramirez L."/>
            <person name="Alfaro M."/>
            <person name="Sun H."/>
            <person name="Tritt A."/>
            <person name="Yoshinaga Y."/>
            <person name="Zwiers L.-H."/>
            <person name="Turgeon B."/>
            <person name="Goodwin S."/>
            <person name="Spatafora J."/>
            <person name="Crous P."/>
            <person name="Grigoriev I."/>
        </authorList>
    </citation>
    <scope>NUCLEOTIDE SEQUENCE</scope>
    <source>
        <strain evidence="1">ATCC 200398</strain>
    </source>
</reference>
<gene>
    <name evidence="1" type="ORF">BDR25DRAFT_361023</name>
</gene>
<proteinExistence type="predicted"/>
<accession>A0ACB6QDR2</accession>
<name>A0ACB6QDR2_9PLEO</name>
<dbReference type="EMBL" id="MU003532">
    <property type="protein sequence ID" value="KAF2465124.1"/>
    <property type="molecule type" value="Genomic_DNA"/>
</dbReference>
<protein>
    <submittedName>
        <fullName evidence="1">Uncharacterized protein</fullName>
    </submittedName>
</protein>
<organism evidence="1 2">
    <name type="scientific">Lindgomyces ingoldianus</name>
    <dbReference type="NCBI Taxonomy" id="673940"/>
    <lineage>
        <taxon>Eukaryota</taxon>
        <taxon>Fungi</taxon>
        <taxon>Dikarya</taxon>
        <taxon>Ascomycota</taxon>
        <taxon>Pezizomycotina</taxon>
        <taxon>Dothideomycetes</taxon>
        <taxon>Pleosporomycetidae</taxon>
        <taxon>Pleosporales</taxon>
        <taxon>Lindgomycetaceae</taxon>
        <taxon>Lindgomyces</taxon>
    </lineage>
</organism>
<keyword evidence="2" id="KW-1185">Reference proteome</keyword>
<evidence type="ECO:0000313" key="1">
    <source>
        <dbReference type="EMBL" id="KAF2465124.1"/>
    </source>
</evidence>